<dbReference type="EMBL" id="JACIJB010000002">
    <property type="protein sequence ID" value="MBB5660210.1"/>
    <property type="molecule type" value="Genomic_DNA"/>
</dbReference>
<name>A0A7W9A324_9CAUL</name>
<dbReference type="InterPro" id="IPR036640">
    <property type="entry name" value="ABC1_TM_sf"/>
</dbReference>
<dbReference type="InterPro" id="IPR027417">
    <property type="entry name" value="P-loop_NTPase"/>
</dbReference>
<dbReference type="InterPro" id="IPR011527">
    <property type="entry name" value="ABC1_TM_dom"/>
</dbReference>
<dbReference type="GO" id="GO:0005886">
    <property type="term" value="C:plasma membrane"/>
    <property type="evidence" value="ECO:0007669"/>
    <property type="project" value="UniProtKB-SubCell"/>
</dbReference>
<dbReference type="InterPro" id="IPR039421">
    <property type="entry name" value="Type_1_exporter"/>
</dbReference>
<feature type="transmembrane region" description="Helical" evidence="7">
    <location>
        <begin position="146"/>
        <end position="163"/>
    </location>
</feature>
<evidence type="ECO:0000256" key="4">
    <source>
        <dbReference type="ARBA" id="ARBA00022840"/>
    </source>
</evidence>
<evidence type="ECO:0000256" key="6">
    <source>
        <dbReference type="ARBA" id="ARBA00023136"/>
    </source>
</evidence>
<protein>
    <submittedName>
        <fullName evidence="10">ATP-binding cassette subfamily C protein CydC</fullName>
    </submittedName>
</protein>
<feature type="domain" description="ABC transporter" evidence="8">
    <location>
        <begin position="317"/>
        <end position="560"/>
    </location>
</feature>
<accession>A0A7W9A324</accession>
<evidence type="ECO:0000256" key="7">
    <source>
        <dbReference type="SAM" id="Phobius"/>
    </source>
</evidence>
<reference evidence="10 11" key="1">
    <citation type="submission" date="2020-08" db="EMBL/GenBank/DDBJ databases">
        <title>Genomic Encyclopedia of Type Strains, Phase IV (KMG-IV): sequencing the most valuable type-strain genomes for metagenomic binning, comparative biology and taxonomic classification.</title>
        <authorList>
            <person name="Goeker M."/>
        </authorList>
    </citation>
    <scope>NUCLEOTIDE SEQUENCE [LARGE SCALE GENOMIC DNA]</scope>
    <source>
        <strain evidence="10 11">DSM 24448</strain>
    </source>
</reference>
<keyword evidence="4 10" id="KW-0067">ATP-binding</keyword>
<organism evidence="10 11">
    <name type="scientific">Brevundimonas halotolerans</name>
    <dbReference type="NCBI Taxonomy" id="69670"/>
    <lineage>
        <taxon>Bacteria</taxon>
        <taxon>Pseudomonadati</taxon>
        <taxon>Pseudomonadota</taxon>
        <taxon>Alphaproteobacteria</taxon>
        <taxon>Caulobacterales</taxon>
        <taxon>Caulobacteraceae</taxon>
        <taxon>Brevundimonas</taxon>
    </lineage>
</organism>
<feature type="transmembrane region" description="Helical" evidence="7">
    <location>
        <begin position="21"/>
        <end position="40"/>
    </location>
</feature>
<evidence type="ECO:0000313" key="11">
    <source>
        <dbReference type="Proteomes" id="UP000548978"/>
    </source>
</evidence>
<keyword evidence="6 7" id="KW-0472">Membrane</keyword>
<dbReference type="PROSITE" id="PS50893">
    <property type="entry name" value="ABC_TRANSPORTER_2"/>
    <property type="match status" value="1"/>
</dbReference>
<evidence type="ECO:0000259" key="8">
    <source>
        <dbReference type="PROSITE" id="PS50893"/>
    </source>
</evidence>
<keyword evidence="3" id="KW-0547">Nucleotide-binding</keyword>
<dbReference type="InterPro" id="IPR003439">
    <property type="entry name" value="ABC_transporter-like_ATP-bd"/>
</dbReference>
<feature type="domain" description="ABC transmembrane type-1" evidence="9">
    <location>
        <begin position="25"/>
        <end position="293"/>
    </location>
</feature>
<dbReference type="SUPFAM" id="SSF52540">
    <property type="entry name" value="P-loop containing nucleoside triphosphate hydrolases"/>
    <property type="match status" value="1"/>
</dbReference>
<feature type="transmembrane region" description="Helical" evidence="7">
    <location>
        <begin position="281"/>
        <end position="306"/>
    </location>
</feature>
<dbReference type="PANTHER" id="PTHR24221:SF654">
    <property type="entry name" value="ATP-BINDING CASSETTE SUB-FAMILY B MEMBER 6"/>
    <property type="match status" value="1"/>
</dbReference>
<feature type="transmembrane region" description="Helical" evidence="7">
    <location>
        <begin position="169"/>
        <end position="186"/>
    </location>
</feature>
<dbReference type="InterPro" id="IPR017871">
    <property type="entry name" value="ABC_transporter-like_CS"/>
</dbReference>
<feature type="transmembrane region" description="Helical" evidence="7">
    <location>
        <begin position="46"/>
        <end position="69"/>
    </location>
</feature>
<dbReference type="PANTHER" id="PTHR24221">
    <property type="entry name" value="ATP-BINDING CASSETTE SUB-FAMILY B"/>
    <property type="match status" value="1"/>
</dbReference>
<dbReference type="GO" id="GO:0016887">
    <property type="term" value="F:ATP hydrolysis activity"/>
    <property type="evidence" value="ECO:0007669"/>
    <property type="project" value="InterPro"/>
</dbReference>
<dbReference type="PROSITE" id="PS50929">
    <property type="entry name" value="ABC_TM1F"/>
    <property type="match status" value="1"/>
</dbReference>
<evidence type="ECO:0000313" key="10">
    <source>
        <dbReference type="EMBL" id="MBB5660210.1"/>
    </source>
</evidence>
<dbReference type="InterPro" id="IPR003593">
    <property type="entry name" value="AAA+_ATPase"/>
</dbReference>
<sequence length="562" mass="58234">MSRSLSPLEQLIRAEVRAQRPRLMVATIAAIGVTCGAALLLGLSGWFITAAALAGLAGPAVAHAFNYMIPSALIRLLAIVRTGSRYVERVAGHEAALQGLGRLRPRLYARLAEGRGAVKTLAAGEASSRLIEDVDAIQTRFIRLSAPWALGAGLLVSAGMAALAHVASAVALVVGAAVLVLGSRWISERWVRPAAGDRQAAQGQLKARLAELEAATPELKAWSLEGWATAEVARVADAADAAAVTLARRAGSLMSWAGAVTGLTLAGVVGLPLILSPVPPATPLMAVAALATAAGMEAALALVVALRDAGAARAASARLEPLMGEVEAARMQTPAGTALGLFPDRPEIPGGARVRLSGPSGIGKTTLIEQLMGLRVDVEGRMSAGGLDPARSDVDVRGLFAYAAQEVSLLDGTVAQNLRLADPKAPEARLWEVLEEAALAERVATAPKGLNMPIGPGGAFLSGGERRRLTLARAYLRTAPWLVLDEPTEGLDARTEQKVLHRLRARLDRTGQGLVMISHRPAGVALCDVVLEVDGGAEAAASALPVCELGQTFRSQDAQLGD</sequence>
<dbReference type="RefSeq" id="WP_241153185.1">
    <property type="nucleotide sequence ID" value="NZ_JACIJB010000002.1"/>
</dbReference>
<proteinExistence type="predicted"/>
<keyword evidence="5 7" id="KW-1133">Transmembrane helix</keyword>
<gene>
    <name evidence="10" type="ORF">FHS65_000950</name>
</gene>
<comment type="subcellular location">
    <subcellularLocation>
        <location evidence="1">Cell membrane</location>
        <topology evidence="1">Multi-pass membrane protein</topology>
    </subcellularLocation>
</comment>
<keyword evidence="11" id="KW-1185">Reference proteome</keyword>
<dbReference type="SMART" id="SM00382">
    <property type="entry name" value="AAA"/>
    <property type="match status" value="1"/>
</dbReference>
<dbReference type="Proteomes" id="UP000548978">
    <property type="component" value="Unassembled WGS sequence"/>
</dbReference>
<comment type="caution">
    <text evidence="10">The sequence shown here is derived from an EMBL/GenBank/DDBJ whole genome shotgun (WGS) entry which is preliminary data.</text>
</comment>
<dbReference type="Gene3D" id="1.20.1560.10">
    <property type="entry name" value="ABC transporter type 1, transmembrane domain"/>
    <property type="match status" value="1"/>
</dbReference>
<evidence type="ECO:0000256" key="5">
    <source>
        <dbReference type="ARBA" id="ARBA00022989"/>
    </source>
</evidence>
<evidence type="ECO:0000256" key="1">
    <source>
        <dbReference type="ARBA" id="ARBA00004651"/>
    </source>
</evidence>
<dbReference type="Gene3D" id="3.40.50.300">
    <property type="entry name" value="P-loop containing nucleotide triphosphate hydrolases"/>
    <property type="match status" value="1"/>
</dbReference>
<dbReference type="SUPFAM" id="SSF90123">
    <property type="entry name" value="ABC transporter transmembrane region"/>
    <property type="match status" value="1"/>
</dbReference>
<dbReference type="PROSITE" id="PS00211">
    <property type="entry name" value="ABC_TRANSPORTER_1"/>
    <property type="match status" value="1"/>
</dbReference>
<dbReference type="AlphaFoldDB" id="A0A7W9A324"/>
<feature type="transmembrane region" description="Helical" evidence="7">
    <location>
        <begin position="253"/>
        <end position="275"/>
    </location>
</feature>
<evidence type="ECO:0000259" key="9">
    <source>
        <dbReference type="PROSITE" id="PS50929"/>
    </source>
</evidence>
<dbReference type="GO" id="GO:0034040">
    <property type="term" value="F:ATPase-coupled lipid transmembrane transporter activity"/>
    <property type="evidence" value="ECO:0007669"/>
    <property type="project" value="TreeGrafter"/>
</dbReference>
<evidence type="ECO:0000256" key="3">
    <source>
        <dbReference type="ARBA" id="ARBA00022741"/>
    </source>
</evidence>
<keyword evidence="2 7" id="KW-0812">Transmembrane</keyword>
<dbReference type="Pfam" id="PF00005">
    <property type="entry name" value="ABC_tran"/>
    <property type="match status" value="1"/>
</dbReference>
<evidence type="ECO:0000256" key="2">
    <source>
        <dbReference type="ARBA" id="ARBA00022692"/>
    </source>
</evidence>
<dbReference type="GO" id="GO:0005524">
    <property type="term" value="F:ATP binding"/>
    <property type="evidence" value="ECO:0007669"/>
    <property type="project" value="UniProtKB-KW"/>
</dbReference>
<dbReference type="GO" id="GO:0140359">
    <property type="term" value="F:ABC-type transporter activity"/>
    <property type="evidence" value="ECO:0007669"/>
    <property type="project" value="InterPro"/>
</dbReference>